<name>A0ABR1IUY9_9AGAR</name>
<dbReference type="InterPro" id="IPR016167">
    <property type="entry name" value="FAD-bd_PCMH_sub1"/>
</dbReference>
<accession>A0ABR1IUY9</accession>
<dbReference type="InterPro" id="IPR036318">
    <property type="entry name" value="FAD-bd_PCMH-like_sf"/>
</dbReference>
<dbReference type="Proteomes" id="UP001498398">
    <property type="component" value="Unassembled WGS sequence"/>
</dbReference>
<dbReference type="Gene3D" id="3.30.43.10">
    <property type="entry name" value="Uridine Diphospho-n-acetylenolpyruvylglucosamine Reductase, domain 2"/>
    <property type="match status" value="1"/>
</dbReference>
<gene>
    <name evidence="1" type="ORF">VKT23_017570</name>
</gene>
<sequence>METEFDYSSSLTVLLMSDIHSLGIQGSILTPLSPSYETANQRYSPTAILKPSYIVVPATADDVVLALRFARSQNPPSN</sequence>
<reference evidence="1 2" key="1">
    <citation type="submission" date="2024-01" db="EMBL/GenBank/DDBJ databases">
        <title>A draft genome for the cacao thread blight pathogen Marasmiellus scandens.</title>
        <authorList>
            <person name="Baruah I.K."/>
            <person name="Leung J."/>
            <person name="Bukari Y."/>
            <person name="Amoako-Attah I."/>
            <person name="Meinhardt L.W."/>
            <person name="Bailey B.A."/>
            <person name="Cohen S.P."/>
        </authorList>
    </citation>
    <scope>NUCLEOTIDE SEQUENCE [LARGE SCALE GENOMIC DNA]</scope>
    <source>
        <strain evidence="1 2">GH-19</strain>
    </source>
</reference>
<comment type="caution">
    <text evidence="1">The sequence shown here is derived from an EMBL/GenBank/DDBJ whole genome shotgun (WGS) entry which is preliminary data.</text>
</comment>
<evidence type="ECO:0000313" key="2">
    <source>
        <dbReference type="Proteomes" id="UP001498398"/>
    </source>
</evidence>
<evidence type="ECO:0000313" key="1">
    <source>
        <dbReference type="EMBL" id="KAK7439344.1"/>
    </source>
</evidence>
<organism evidence="1 2">
    <name type="scientific">Marasmiellus scandens</name>
    <dbReference type="NCBI Taxonomy" id="2682957"/>
    <lineage>
        <taxon>Eukaryota</taxon>
        <taxon>Fungi</taxon>
        <taxon>Dikarya</taxon>
        <taxon>Basidiomycota</taxon>
        <taxon>Agaricomycotina</taxon>
        <taxon>Agaricomycetes</taxon>
        <taxon>Agaricomycetidae</taxon>
        <taxon>Agaricales</taxon>
        <taxon>Marasmiineae</taxon>
        <taxon>Omphalotaceae</taxon>
        <taxon>Marasmiellus</taxon>
    </lineage>
</organism>
<dbReference type="EMBL" id="JBANRG010000073">
    <property type="protein sequence ID" value="KAK7439344.1"/>
    <property type="molecule type" value="Genomic_DNA"/>
</dbReference>
<keyword evidence="2" id="KW-1185">Reference proteome</keyword>
<dbReference type="SUPFAM" id="SSF56176">
    <property type="entry name" value="FAD-binding/transporter-associated domain-like"/>
    <property type="match status" value="1"/>
</dbReference>
<proteinExistence type="predicted"/>
<protein>
    <submittedName>
        <fullName evidence="1">Uncharacterized protein</fullName>
    </submittedName>
</protein>